<dbReference type="STRING" id="34508.A0A4V6A2V0"/>
<dbReference type="GO" id="GO:0004252">
    <property type="term" value="F:serine-type endopeptidase activity"/>
    <property type="evidence" value="ECO:0007669"/>
    <property type="project" value="InterPro"/>
</dbReference>
<keyword evidence="5" id="KW-0645">Protease</keyword>
<keyword evidence="16" id="KW-1185">Reference proteome</keyword>
<reference evidence="15 16" key="1">
    <citation type="journal article" date="2015" name="Genome Biol.">
        <title>Comparative genomics of Steinernema reveals deeply conserved gene regulatory networks.</title>
        <authorList>
            <person name="Dillman A.R."/>
            <person name="Macchietto M."/>
            <person name="Porter C.F."/>
            <person name="Rogers A."/>
            <person name="Williams B."/>
            <person name="Antoshechkin I."/>
            <person name="Lee M.M."/>
            <person name="Goodwin Z."/>
            <person name="Lu X."/>
            <person name="Lewis E.E."/>
            <person name="Goodrich-Blair H."/>
            <person name="Stock S.P."/>
            <person name="Adams B.J."/>
            <person name="Sternberg P.W."/>
            <person name="Mortazavi A."/>
        </authorList>
    </citation>
    <scope>NUCLEOTIDE SEQUENCE [LARGE SCALE GENOMIC DNA]</scope>
    <source>
        <strain evidence="15 16">ALL</strain>
    </source>
</reference>
<sequence length="439" mass="49378">MEEETFGFECAHGSSMFPTLPKGESMVEVRTFKESYLRLGAIVGFDFDAFQSHTNEISNISLIKRIVGLPRDSIFNDVLNCKEVVPDDCVYVMGDNRRESGDSRHYGPVKIDQIDTEVVRAVLPTVKTIEELADTTNDNSKWNISSHISEEMKALKNQSEASYLPEERSWMPMNVGPQMSPTFPYESCLFSIERIDRDHLKSGVVVTYLRDDVDPKGCKKTLFEVSRIVGLAGDYVFNDRKNRIERVPENHVFVMGDNRNLAMDSRNFGPIPLTQVEYTVAGFRRLTKEAPRDLTELTPDERCSTESKKLKDFVDANFNQQTVSKNSTSVVLNPGHGMPPTFSNAETVLSVSVAKKLRRNDVVVFSIDFMGFCGEIQKLSGVSRISGLSGEAFFNDKAKQTQMIPKGCVFLLGDNRDEALDSRVFGPVKKTKLKFLVRS</sequence>
<feature type="domain" description="Peptidase S26" evidence="14">
    <location>
        <begin position="398"/>
        <end position="432"/>
    </location>
</feature>
<proteinExistence type="inferred from homology"/>
<dbReference type="GO" id="GO:0006465">
    <property type="term" value="P:signal peptide processing"/>
    <property type="evidence" value="ECO:0007669"/>
    <property type="project" value="InterPro"/>
</dbReference>
<evidence type="ECO:0000256" key="3">
    <source>
        <dbReference type="ARBA" id="ARBA00011805"/>
    </source>
</evidence>
<evidence type="ECO:0000256" key="6">
    <source>
        <dbReference type="ARBA" id="ARBA00022692"/>
    </source>
</evidence>
<evidence type="ECO:0000256" key="13">
    <source>
        <dbReference type="PIRSR" id="PIRSR600223-1"/>
    </source>
</evidence>
<dbReference type="PRINTS" id="PR00727">
    <property type="entry name" value="LEADERPTASE"/>
</dbReference>
<feature type="domain" description="Peptidase S26" evidence="14">
    <location>
        <begin position="79"/>
        <end position="118"/>
    </location>
</feature>
<dbReference type="SUPFAM" id="SSF51306">
    <property type="entry name" value="LexA/Signal peptidase"/>
    <property type="match status" value="3"/>
</dbReference>
<evidence type="ECO:0000256" key="5">
    <source>
        <dbReference type="ARBA" id="ARBA00022670"/>
    </source>
</evidence>
<evidence type="ECO:0000256" key="11">
    <source>
        <dbReference type="ARBA" id="ARBA00023136"/>
    </source>
</evidence>
<evidence type="ECO:0000256" key="9">
    <source>
        <dbReference type="ARBA" id="ARBA00022989"/>
    </source>
</evidence>
<dbReference type="OrthoDB" id="308440at2759"/>
<dbReference type="Gene3D" id="2.10.109.10">
    <property type="entry name" value="Umud Fragment, subunit A"/>
    <property type="match status" value="3"/>
</dbReference>
<dbReference type="PROSITE" id="PS00761">
    <property type="entry name" value="SPASE_I_3"/>
    <property type="match status" value="1"/>
</dbReference>
<dbReference type="PANTHER" id="PTHR46041:SF2">
    <property type="entry name" value="MITOCHONDRIAL INNER MEMBRANE PROTEASE SUBUNIT 2"/>
    <property type="match status" value="1"/>
</dbReference>
<dbReference type="AlphaFoldDB" id="A0A4V6A2V0"/>
<comment type="similarity">
    <text evidence="2">Belongs to the peptidase S26 family. IMP2 subfamily.</text>
</comment>
<keyword evidence="8" id="KW-0378">Hydrolase</keyword>
<protein>
    <recommendedName>
        <fullName evidence="4">Mitochondrial inner membrane protease subunit 2</fullName>
    </recommendedName>
    <alternativeName>
        <fullName evidence="12">IMP2-like protein</fullName>
    </alternativeName>
</protein>
<comment type="subunit">
    <text evidence="3">Heterodimer of 2 subunits, IMMPL1 and IMMPL2.</text>
</comment>
<dbReference type="Proteomes" id="UP000298663">
    <property type="component" value="Unassembled WGS sequence"/>
</dbReference>
<evidence type="ECO:0000259" key="14">
    <source>
        <dbReference type="Pfam" id="PF10502"/>
    </source>
</evidence>
<dbReference type="InterPro" id="IPR036286">
    <property type="entry name" value="LexA/Signal_pep-like_sf"/>
</dbReference>
<keyword evidence="11" id="KW-0472">Membrane</keyword>
<feature type="active site" evidence="13">
    <location>
        <position position="64"/>
    </location>
</feature>
<dbReference type="Pfam" id="PF10502">
    <property type="entry name" value="Peptidase_S26"/>
    <property type="match status" value="4"/>
</dbReference>
<evidence type="ECO:0000313" key="16">
    <source>
        <dbReference type="Proteomes" id="UP000298663"/>
    </source>
</evidence>
<name>A0A4V6A2V0_STECR</name>
<accession>A0A4V6A2V0</accession>
<evidence type="ECO:0000256" key="4">
    <source>
        <dbReference type="ARBA" id="ARBA00013650"/>
    </source>
</evidence>
<dbReference type="InterPro" id="IPR019533">
    <property type="entry name" value="Peptidase_S26"/>
</dbReference>
<comment type="caution">
    <text evidence="15">The sequence shown here is derived from an EMBL/GenBank/DDBJ whole genome shotgun (WGS) entry which is preliminary data.</text>
</comment>
<feature type="domain" description="Peptidase S26" evidence="14">
    <location>
        <begin position="245"/>
        <end position="276"/>
    </location>
</feature>
<dbReference type="InterPro" id="IPR019758">
    <property type="entry name" value="Pept_S26A_signal_pept_1_CS"/>
</dbReference>
<evidence type="ECO:0000256" key="12">
    <source>
        <dbReference type="ARBA" id="ARBA00032718"/>
    </source>
</evidence>
<dbReference type="InterPro" id="IPR000223">
    <property type="entry name" value="Pept_S26A_signal_pept_1"/>
</dbReference>
<keyword evidence="7" id="KW-0999">Mitochondrion inner membrane</keyword>
<keyword evidence="10" id="KW-0496">Mitochondrion</keyword>
<dbReference type="EMBL" id="AZBU02000004">
    <property type="protein sequence ID" value="TKR80585.1"/>
    <property type="molecule type" value="Genomic_DNA"/>
</dbReference>
<keyword evidence="9" id="KW-1133">Transmembrane helix</keyword>
<feature type="domain" description="Peptidase S26" evidence="14">
    <location>
        <begin position="12"/>
        <end position="74"/>
    </location>
</feature>
<dbReference type="InterPro" id="IPR037730">
    <property type="entry name" value="IMP2"/>
</dbReference>
<dbReference type="CDD" id="cd06530">
    <property type="entry name" value="S26_SPase_I"/>
    <property type="match status" value="3"/>
</dbReference>
<evidence type="ECO:0000256" key="10">
    <source>
        <dbReference type="ARBA" id="ARBA00023128"/>
    </source>
</evidence>
<dbReference type="GO" id="GO:0006627">
    <property type="term" value="P:protein processing involved in protein targeting to mitochondrion"/>
    <property type="evidence" value="ECO:0007669"/>
    <property type="project" value="InterPro"/>
</dbReference>
<dbReference type="GO" id="GO:0042720">
    <property type="term" value="C:mitochondrial inner membrane peptidase complex"/>
    <property type="evidence" value="ECO:0007669"/>
    <property type="project" value="InterPro"/>
</dbReference>
<keyword evidence="6" id="KW-0812">Transmembrane</keyword>
<evidence type="ECO:0000256" key="7">
    <source>
        <dbReference type="ARBA" id="ARBA00022792"/>
    </source>
</evidence>
<organism evidence="15 16">
    <name type="scientific">Steinernema carpocapsae</name>
    <name type="common">Entomopathogenic nematode</name>
    <dbReference type="NCBI Taxonomy" id="34508"/>
    <lineage>
        <taxon>Eukaryota</taxon>
        <taxon>Metazoa</taxon>
        <taxon>Ecdysozoa</taxon>
        <taxon>Nematoda</taxon>
        <taxon>Chromadorea</taxon>
        <taxon>Rhabditida</taxon>
        <taxon>Tylenchina</taxon>
        <taxon>Panagrolaimomorpha</taxon>
        <taxon>Strongyloidoidea</taxon>
        <taxon>Steinernematidae</taxon>
        <taxon>Steinernema</taxon>
    </lineage>
</organism>
<feature type="active site" evidence="13">
    <location>
        <position position="15"/>
    </location>
</feature>
<comment type="subcellular location">
    <subcellularLocation>
        <location evidence="1">Mitochondrion inner membrane</location>
        <topology evidence="1">Single-pass membrane protein</topology>
    </subcellularLocation>
</comment>
<evidence type="ECO:0000256" key="1">
    <source>
        <dbReference type="ARBA" id="ARBA00004434"/>
    </source>
</evidence>
<evidence type="ECO:0000313" key="15">
    <source>
        <dbReference type="EMBL" id="TKR80585.1"/>
    </source>
</evidence>
<evidence type="ECO:0000256" key="8">
    <source>
        <dbReference type="ARBA" id="ARBA00022801"/>
    </source>
</evidence>
<evidence type="ECO:0000256" key="2">
    <source>
        <dbReference type="ARBA" id="ARBA00007066"/>
    </source>
</evidence>
<gene>
    <name evidence="15" type="ORF">L596_014638</name>
</gene>
<reference evidence="15 16" key="2">
    <citation type="journal article" date="2019" name="G3 (Bethesda)">
        <title>Hybrid Assembly of the Genome of the Entomopathogenic Nematode Steinernema carpocapsae Identifies the X-Chromosome.</title>
        <authorList>
            <person name="Serra L."/>
            <person name="Macchietto M."/>
            <person name="Macias-Munoz A."/>
            <person name="McGill C.J."/>
            <person name="Rodriguez I.M."/>
            <person name="Rodriguez B."/>
            <person name="Murad R."/>
            <person name="Mortazavi A."/>
        </authorList>
    </citation>
    <scope>NUCLEOTIDE SEQUENCE [LARGE SCALE GENOMIC DNA]</scope>
    <source>
        <strain evidence="15 16">ALL</strain>
    </source>
</reference>
<dbReference type="PANTHER" id="PTHR46041">
    <property type="entry name" value="MITOCHONDRIAL INNER MEMBRANE PROTEASE SUBUNIT 2"/>
    <property type="match status" value="1"/>
</dbReference>